<gene>
    <name evidence="3" type="ORF">ENQ77_01510</name>
</gene>
<dbReference type="CDD" id="cd07381">
    <property type="entry name" value="MPP_CapA"/>
    <property type="match status" value="1"/>
</dbReference>
<evidence type="ECO:0000259" key="2">
    <source>
        <dbReference type="SMART" id="SM00854"/>
    </source>
</evidence>
<dbReference type="AlphaFoldDB" id="A0A7C2K1N3"/>
<comment type="similarity">
    <text evidence="1">Belongs to the CapA family.</text>
</comment>
<accession>A0A7C2K1N3</accession>
<dbReference type="PANTHER" id="PTHR33393:SF11">
    <property type="entry name" value="POLYGLUTAMINE SYNTHESIS ACCESSORY PROTEIN RV0574C-RELATED"/>
    <property type="match status" value="1"/>
</dbReference>
<dbReference type="InterPro" id="IPR029052">
    <property type="entry name" value="Metallo-depent_PP-like"/>
</dbReference>
<dbReference type="InterPro" id="IPR019079">
    <property type="entry name" value="Capsule_synth_CapA"/>
</dbReference>
<evidence type="ECO:0000313" key="3">
    <source>
        <dbReference type="EMBL" id="HEN27347.1"/>
    </source>
</evidence>
<feature type="domain" description="Capsule synthesis protein CapA" evidence="2">
    <location>
        <begin position="8"/>
        <end position="266"/>
    </location>
</feature>
<dbReference type="Gene3D" id="3.60.21.10">
    <property type="match status" value="1"/>
</dbReference>
<dbReference type="InterPro" id="IPR052169">
    <property type="entry name" value="CW_Biosynth-Accessory"/>
</dbReference>
<dbReference type="PANTHER" id="PTHR33393">
    <property type="entry name" value="POLYGLUTAMINE SYNTHESIS ACCESSORY PROTEIN RV0574C-RELATED"/>
    <property type="match status" value="1"/>
</dbReference>
<dbReference type="SMART" id="SM00854">
    <property type="entry name" value="PGA_cap"/>
    <property type="match status" value="1"/>
</dbReference>
<dbReference type="EMBL" id="DSOL01000039">
    <property type="protein sequence ID" value="HEN27347.1"/>
    <property type="molecule type" value="Genomic_DNA"/>
</dbReference>
<reference evidence="3" key="1">
    <citation type="journal article" date="2020" name="mSystems">
        <title>Genome- and Community-Level Interaction Insights into Carbon Utilization and Element Cycling Functions of Hydrothermarchaeota in Hydrothermal Sediment.</title>
        <authorList>
            <person name="Zhou Z."/>
            <person name="Liu Y."/>
            <person name="Xu W."/>
            <person name="Pan J."/>
            <person name="Luo Z.H."/>
            <person name="Li M."/>
        </authorList>
    </citation>
    <scope>NUCLEOTIDE SEQUENCE [LARGE SCALE GENOMIC DNA]</scope>
    <source>
        <strain evidence="3">SpSt-34</strain>
    </source>
</reference>
<comment type="caution">
    <text evidence="3">The sequence shown here is derived from an EMBL/GenBank/DDBJ whole genome shotgun (WGS) entry which is preliminary data.</text>
</comment>
<evidence type="ECO:0000256" key="1">
    <source>
        <dbReference type="ARBA" id="ARBA00005662"/>
    </source>
</evidence>
<organism evidence="3">
    <name type="scientific">candidate division WOR-3 bacterium</name>
    <dbReference type="NCBI Taxonomy" id="2052148"/>
    <lineage>
        <taxon>Bacteria</taxon>
        <taxon>Bacteria division WOR-3</taxon>
    </lineage>
</organism>
<sequence length="376" mass="42678">MAFGKELIFLAVGDIAPDREDPFTIFLRVKNYLKKADVVFGQLEAVLSNRGSPLPQARLPCRAQPLVAMALKEAGFSVISFASNHCMDWGREAFFDTIQVLKEQGLIVIGVGSNIEEARRPAIIEIKGIRLAFLAYNSILPYGYWAEEDRPGCVPLRAYTLYEQIEHDQPGTPPRIHTFAHKGDLQAMVKDIEIAKKQADFVVLSIHWGIHFVPAVIADYQREIAHVAIEHGADIILGHHPHILKGIEVYNGKVIFYSLGNFALDLRPTPELLQSPRHKEIEKLNKDWIPDPEYPSYFMPRDSRKTIIAKCIFTKESIKKVSFIPAYINPQSQPEILSYEDPRFNEVVEYLREITKEQGLKAEFCVEKDEVVVKGK</sequence>
<proteinExistence type="inferred from homology"/>
<dbReference type="SUPFAM" id="SSF56300">
    <property type="entry name" value="Metallo-dependent phosphatases"/>
    <property type="match status" value="1"/>
</dbReference>
<name>A0A7C2K1N3_UNCW3</name>
<protein>
    <submittedName>
        <fullName evidence="3">CapA family protein</fullName>
    </submittedName>
</protein>
<dbReference type="Pfam" id="PF09587">
    <property type="entry name" value="PGA_cap"/>
    <property type="match status" value="1"/>
</dbReference>